<evidence type="ECO:0000313" key="1">
    <source>
        <dbReference type="Proteomes" id="UP000046392"/>
    </source>
</evidence>
<dbReference type="AlphaFoldDB" id="A0A0N5BYU8"/>
<evidence type="ECO:0000313" key="2">
    <source>
        <dbReference type="WBParaSite" id="SPAL_0001094600.1"/>
    </source>
</evidence>
<accession>A0A0N5BYU8</accession>
<name>A0A0N5BYU8_STREA</name>
<organism evidence="1 2">
    <name type="scientific">Strongyloides papillosus</name>
    <name type="common">Intestinal threadworm</name>
    <dbReference type="NCBI Taxonomy" id="174720"/>
    <lineage>
        <taxon>Eukaryota</taxon>
        <taxon>Metazoa</taxon>
        <taxon>Ecdysozoa</taxon>
        <taxon>Nematoda</taxon>
        <taxon>Chromadorea</taxon>
        <taxon>Rhabditida</taxon>
        <taxon>Tylenchina</taxon>
        <taxon>Panagrolaimomorpha</taxon>
        <taxon>Strongyloidoidea</taxon>
        <taxon>Strongyloididae</taxon>
        <taxon>Strongyloides</taxon>
    </lineage>
</organism>
<dbReference type="WBParaSite" id="SPAL_0001094600.1">
    <property type="protein sequence ID" value="SPAL_0001094600.1"/>
    <property type="gene ID" value="SPAL_0001094600"/>
</dbReference>
<dbReference type="Proteomes" id="UP000046392">
    <property type="component" value="Unplaced"/>
</dbReference>
<keyword evidence="1" id="KW-1185">Reference proteome</keyword>
<protein>
    <submittedName>
        <fullName evidence="2">Integrase_H2C2 domain-containing protein</fullName>
    </submittedName>
</protein>
<proteinExistence type="predicted"/>
<sequence>MFNTGGFYDKLEEQKLIKYVHEYLDHASFKRMKHFLELRGQEKIINNLAGKIRRFLQSCLLCKKSNSNTKRTGLEFTHVNLEYPKGRLCALCRSINNKLEYRWDGPYIVDEVSDDYVRVKEERGVWNRTHVKKF</sequence>
<reference evidence="2" key="1">
    <citation type="submission" date="2017-02" db="UniProtKB">
        <authorList>
            <consortium name="WormBaseParasite"/>
        </authorList>
    </citation>
    <scope>IDENTIFICATION</scope>
</reference>